<evidence type="ECO:0000313" key="6">
    <source>
        <dbReference type="EMBL" id="GAA4359645.1"/>
    </source>
</evidence>
<evidence type="ECO:0000256" key="2">
    <source>
        <dbReference type="ARBA" id="ARBA00022490"/>
    </source>
</evidence>
<evidence type="ECO:0000256" key="4">
    <source>
        <dbReference type="ARBA" id="ARBA00022803"/>
    </source>
</evidence>
<protein>
    <recommendedName>
        <fullName evidence="8">MalT-like TPR region domain-containing protein</fullName>
    </recommendedName>
</protein>
<gene>
    <name evidence="6" type="ORF">GCM10023151_10690</name>
</gene>
<evidence type="ECO:0000313" key="7">
    <source>
        <dbReference type="Proteomes" id="UP001501011"/>
    </source>
</evidence>
<proteinExistence type="inferred from homology"/>
<evidence type="ECO:0000256" key="5">
    <source>
        <dbReference type="ARBA" id="ARBA00038253"/>
    </source>
</evidence>
<dbReference type="RefSeq" id="WP_345292171.1">
    <property type="nucleotide sequence ID" value="NZ_BAABFV010000001.1"/>
</dbReference>
<comment type="caution">
    <text evidence="6">The sequence shown here is derived from an EMBL/GenBank/DDBJ whole genome shotgun (WGS) entry which is preliminary data.</text>
</comment>
<dbReference type="EMBL" id="BAABFV010000001">
    <property type="protein sequence ID" value="GAA4359645.1"/>
    <property type="molecule type" value="Genomic_DNA"/>
</dbReference>
<name>A0ABP8IIM8_9GAMM</name>
<keyword evidence="4" id="KW-0802">TPR repeat</keyword>
<dbReference type="Pfam" id="PF13176">
    <property type="entry name" value="TPR_7"/>
    <property type="match status" value="1"/>
</dbReference>
<dbReference type="Gene3D" id="1.25.40.10">
    <property type="entry name" value="Tetratricopeptide repeat domain"/>
    <property type="match status" value="2"/>
</dbReference>
<keyword evidence="2" id="KW-0963">Cytoplasm</keyword>
<dbReference type="SUPFAM" id="SSF48452">
    <property type="entry name" value="TPR-like"/>
    <property type="match status" value="1"/>
</dbReference>
<dbReference type="InterPro" id="IPR011990">
    <property type="entry name" value="TPR-like_helical_dom_sf"/>
</dbReference>
<keyword evidence="3" id="KW-0677">Repeat</keyword>
<keyword evidence="7" id="KW-1185">Reference proteome</keyword>
<dbReference type="SMART" id="SM00028">
    <property type="entry name" value="TPR"/>
    <property type="match status" value="4"/>
</dbReference>
<evidence type="ECO:0000256" key="3">
    <source>
        <dbReference type="ARBA" id="ARBA00022737"/>
    </source>
</evidence>
<accession>A0ABP8IIM8</accession>
<reference evidence="7" key="1">
    <citation type="journal article" date="2019" name="Int. J. Syst. Evol. Microbiol.">
        <title>The Global Catalogue of Microorganisms (GCM) 10K type strain sequencing project: providing services to taxonomists for standard genome sequencing and annotation.</title>
        <authorList>
            <consortium name="The Broad Institute Genomics Platform"/>
            <consortium name="The Broad Institute Genome Sequencing Center for Infectious Disease"/>
            <person name="Wu L."/>
            <person name="Ma J."/>
        </authorList>
    </citation>
    <scope>NUCLEOTIDE SEQUENCE [LARGE SCALE GENOMIC DNA]</scope>
    <source>
        <strain evidence="7">JCM 17728</strain>
    </source>
</reference>
<dbReference type="PANTHER" id="PTHR46630:SF1">
    <property type="entry name" value="TETRATRICOPEPTIDE REPEAT PROTEIN 29"/>
    <property type="match status" value="1"/>
</dbReference>
<comment type="similarity">
    <text evidence="5">Belongs to the Rap family.</text>
</comment>
<dbReference type="PANTHER" id="PTHR46630">
    <property type="entry name" value="TETRATRICOPEPTIDE REPEAT PROTEIN 29"/>
    <property type="match status" value="1"/>
</dbReference>
<dbReference type="Proteomes" id="UP001501011">
    <property type="component" value="Unassembled WGS sequence"/>
</dbReference>
<dbReference type="InterPro" id="IPR019734">
    <property type="entry name" value="TPR_rpt"/>
</dbReference>
<dbReference type="InterPro" id="IPR051476">
    <property type="entry name" value="Bac_ResReg_Asp_Phosphatase"/>
</dbReference>
<sequence length="354" mass="40785">MNVKKLISGIALYLLTKGLIGAGYYNDLKAIESQRIKDLSGTKQSLQEISKYKSEFSDSEKHLYWLLMAHSATMESDFAEAERLLLKIINSDADIDYKGRAHSVFAAVLQLQGEYVRSYLHLDKALRHVPRMDNEEYKANILQNAVSFYNDSGMFDYAMDHARRLLKLGVQRKDLSNQCQAHFEMMFIELSANKYELAEDRLTKTDNICNKANETLFLLHLPNVRADLAIQKGDTSRARKLLEENYTEVKKYGWKILSASTEIKLANLYSKIDEFKEAEKLALKALKASEEIGDIKRAKGATEILANIYSELGEKDKAIKYFLMYMELEKRLSASSRQRKLSYDQARQWLRVEQ</sequence>
<organism evidence="6 7">
    <name type="scientific">Kangiella marina</name>
    <dbReference type="NCBI Taxonomy" id="1079178"/>
    <lineage>
        <taxon>Bacteria</taxon>
        <taxon>Pseudomonadati</taxon>
        <taxon>Pseudomonadota</taxon>
        <taxon>Gammaproteobacteria</taxon>
        <taxon>Kangiellales</taxon>
        <taxon>Kangiellaceae</taxon>
        <taxon>Kangiella</taxon>
    </lineage>
</organism>
<evidence type="ECO:0000256" key="1">
    <source>
        <dbReference type="ARBA" id="ARBA00004496"/>
    </source>
</evidence>
<comment type="subcellular location">
    <subcellularLocation>
        <location evidence="1">Cytoplasm</location>
    </subcellularLocation>
</comment>
<evidence type="ECO:0008006" key="8">
    <source>
        <dbReference type="Google" id="ProtNLM"/>
    </source>
</evidence>